<evidence type="ECO:0000313" key="2">
    <source>
        <dbReference type="Proteomes" id="UP000805193"/>
    </source>
</evidence>
<proteinExistence type="predicted"/>
<dbReference type="EMBL" id="JABSTQ010004537">
    <property type="protein sequence ID" value="KAG0441825.1"/>
    <property type="molecule type" value="Genomic_DNA"/>
</dbReference>
<keyword evidence="2" id="KW-1185">Reference proteome</keyword>
<evidence type="ECO:0000313" key="1">
    <source>
        <dbReference type="EMBL" id="KAG0441825.1"/>
    </source>
</evidence>
<protein>
    <submittedName>
        <fullName evidence="1">Uncharacterized protein</fullName>
    </submittedName>
</protein>
<reference evidence="1 2" key="1">
    <citation type="journal article" date="2020" name="Cell">
        <title>Large-Scale Comparative Analyses of Tick Genomes Elucidate Their Genetic Diversity and Vector Capacities.</title>
        <authorList>
            <consortium name="Tick Genome and Microbiome Consortium (TIGMIC)"/>
            <person name="Jia N."/>
            <person name="Wang J."/>
            <person name="Shi W."/>
            <person name="Du L."/>
            <person name="Sun Y."/>
            <person name="Zhan W."/>
            <person name="Jiang J.F."/>
            <person name="Wang Q."/>
            <person name="Zhang B."/>
            <person name="Ji P."/>
            <person name="Bell-Sakyi L."/>
            <person name="Cui X.M."/>
            <person name="Yuan T.T."/>
            <person name="Jiang B.G."/>
            <person name="Yang W.F."/>
            <person name="Lam T.T."/>
            <person name="Chang Q.C."/>
            <person name="Ding S.J."/>
            <person name="Wang X.J."/>
            <person name="Zhu J.G."/>
            <person name="Ruan X.D."/>
            <person name="Zhao L."/>
            <person name="Wei J.T."/>
            <person name="Ye R.Z."/>
            <person name="Que T.C."/>
            <person name="Du C.H."/>
            <person name="Zhou Y.H."/>
            <person name="Cheng J.X."/>
            <person name="Dai P.F."/>
            <person name="Guo W.B."/>
            <person name="Han X.H."/>
            <person name="Huang E.J."/>
            <person name="Li L.F."/>
            <person name="Wei W."/>
            <person name="Gao Y.C."/>
            <person name="Liu J.Z."/>
            <person name="Shao H.Z."/>
            <person name="Wang X."/>
            <person name="Wang C.C."/>
            <person name="Yang T.C."/>
            <person name="Huo Q.B."/>
            <person name="Li W."/>
            <person name="Chen H.Y."/>
            <person name="Chen S.E."/>
            <person name="Zhou L.G."/>
            <person name="Ni X.B."/>
            <person name="Tian J.H."/>
            <person name="Sheng Y."/>
            <person name="Liu T."/>
            <person name="Pan Y.S."/>
            <person name="Xia L.Y."/>
            <person name="Li J."/>
            <person name="Zhao F."/>
            <person name="Cao W.C."/>
        </authorList>
    </citation>
    <scope>NUCLEOTIDE SEQUENCE [LARGE SCALE GENOMIC DNA]</scope>
    <source>
        <strain evidence="1">Iper-2018</strain>
    </source>
</reference>
<accession>A0AC60QSI7</accession>
<sequence>MQSLSAVLASGGLPLLVGLGSGLGIGLLLGARYGLRGVLARWFCGGASCPIEQEGGDWARGEFKLVLVVRSDVKMEKGKVAAQCSHAAVTAFKQALRRQPNALRRWEDQGQRKVVLRVPSEDEMLELAGKARSAGLVTALIRDAGRTQIAPGTRTVLGIGPGPEKLVDSVTSHLKLY</sequence>
<organism evidence="1 2">
    <name type="scientific">Ixodes persulcatus</name>
    <name type="common">Taiga tick</name>
    <dbReference type="NCBI Taxonomy" id="34615"/>
    <lineage>
        <taxon>Eukaryota</taxon>
        <taxon>Metazoa</taxon>
        <taxon>Ecdysozoa</taxon>
        <taxon>Arthropoda</taxon>
        <taxon>Chelicerata</taxon>
        <taxon>Arachnida</taxon>
        <taxon>Acari</taxon>
        <taxon>Parasitiformes</taxon>
        <taxon>Ixodida</taxon>
        <taxon>Ixodoidea</taxon>
        <taxon>Ixodidae</taxon>
        <taxon>Ixodinae</taxon>
        <taxon>Ixodes</taxon>
    </lineage>
</organism>
<comment type="caution">
    <text evidence="1">The sequence shown here is derived from an EMBL/GenBank/DDBJ whole genome shotgun (WGS) entry which is preliminary data.</text>
</comment>
<name>A0AC60QSI7_IXOPE</name>
<gene>
    <name evidence="1" type="ORF">HPB47_015836</name>
</gene>
<dbReference type="Proteomes" id="UP000805193">
    <property type="component" value="Unassembled WGS sequence"/>
</dbReference>